<protein>
    <recommendedName>
        <fullName evidence="1">Nudix hydrolase domain-containing protein</fullName>
    </recommendedName>
</protein>
<proteinExistence type="predicted"/>
<dbReference type="SUPFAM" id="SSF55811">
    <property type="entry name" value="Nudix"/>
    <property type="match status" value="1"/>
</dbReference>
<dbReference type="GO" id="GO:0003824">
    <property type="term" value="F:catalytic activity"/>
    <property type="evidence" value="ECO:0007669"/>
    <property type="project" value="UniProtKB-ARBA"/>
</dbReference>
<comment type="caution">
    <text evidence="2">The sequence shown here is derived from an EMBL/GenBank/DDBJ whole genome shotgun (WGS) entry which is preliminary data.</text>
</comment>
<accession>A0A1C3EAQ0</accession>
<sequence length="164" mass="19173">MTAQTVTWGEHQVRLSWLDKHYEVDTRLITSCHGYCWHMDNILVIENSRGCELPGGHREVQETPEECLIREVIEEACLYIKNIELLGYIQVDHSVNTTWTKQSGYPKVGYIAFFNSEVSRVLPFEPRFETHTRHFISVNELTTSHHEWLNVYDYSLLASQQVMA</sequence>
<dbReference type="Pfam" id="PF00293">
    <property type="entry name" value="NUDIX"/>
    <property type="match status" value="1"/>
</dbReference>
<dbReference type="PROSITE" id="PS51462">
    <property type="entry name" value="NUDIX"/>
    <property type="match status" value="1"/>
</dbReference>
<gene>
    <name evidence="2" type="ORF">A8L45_20385</name>
</gene>
<dbReference type="EMBL" id="LYBM01000054">
    <property type="protein sequence ID" value="ODA30308.1"/>
    <property type="molecule type" value="Genomic_DNA"/>
</dbReference>
<dbReference type="AlphaFoldDB" id="A0A1C3EAQ0"/>
<evidence type="ECO:0000313" key="2">
    <source>
        <dbReference type="EMBL" id="ODA30308.1"/>
    </source>
</evidence>
<dbReference type="InterPro" id="IPR000086">
    <property type="entry name" value="NUDIX_hydrolase_dom"/>
</dbReference>
<dbReference type="InterPro" id="IPR015797">
    <property type="entry name" value="NUDIX_hydrolase-like_dom_sf"/>
</dbReference>
<keyword evidence="3" id="KW-1185">Reference proteome</keyword>
<organism evidence="2 3">
    <name type="scientific">Veronia pacifica</name>
    <dbReference type="NCBI Taxonomy" id="1080227"/>
    <lineage>
        <taxon>Bacteria</taxon>
        <taxon>Pseudomonadati</taxon>
        <taxon>Pseudomonadota</taxon>
        <taxon>Gammaproteobacteria</taxon>
        <taxon>Vibrionales</taxon>
        <taxon>Vibrionaceae</taxon>
        <taxon>Veronia</taxon>
    </lineage>
</organism>
<dbReference type="STRING" id="1080227.A8L45_20385"/>
<dbReference type="Proteomes" id="UP000094936">
    <property type="component" value="Unassembled WGS sequence"/>
</dbReference>
<dbReference type="CDD" id="cd02883">
    <property type="entry name" value="NUDIX_Hydrolase"/>
    <property type="match status" value="1"/>
</dbReference>
<name>A0A1C3EAQ0_9GAMM</name>
<dbReference type="Gene3D" id="3.90.79.10">
    <property type="entry name" value="Nucleoside Triphosphate Pyrophosphohydrolase"/>
    <property type="match status" value="1"/>
</dbReference>
<evidence type="ECO:0000313" key="3">
    <source>
        <dbReference type="Proteomes" id="UP000094936"/>
    </source>
</evidence>
<reference evidence="2 3" key="1">
    <citation type="submission" date="2016-05" db="EMBL/GenBank/DDBJ databases">
        <title>Genomic Taxonomy of the Vibrionaceae.</title>
        <authorList>
            <person name="Gomez-Gil B."/>
            <person name="Enciso-Ibarra J."/>
        </authorList>
    </citation>
    <scope>NUCLEOTIDE SEQUENCE [LARGE SCALE GENOMIC DNA]</scope>
    <source>
        <strain evidence="2 3">CAIM 1920</strain>
    </source>
</reference>
<evidence type="ECO:0000259" key="1">
    <source>
        <dbReference type="PROSITE" id="PS51462"/>
    </source>
</evidence>
<feature type="domain" description="Nudix hydrolase" evidence="1">
    <location>
        <begin position="25"/>
        <end position="160"/>
    </location>
</feature>